<feature type="region of interest" description="Disordered" evidence="1">
    <location>
        <begin position="40"/>
        <end position="61"/>
    </location>
</feature>
<organism evidence="2">
    <name type="scientific">marine sediment metagenome</name>
    <dbReference type="NCBI Taxonomy" id="412755"/>
    <lineage>
        <taxon>unclassified sequences</taxon>
        <taxon>metagenomes</taxon>
        <taxon>ecological metagenomes</taxon>
    </lineage>
</organism>
<evidence type="ECO:0000313" key="2">
    <source>
        <dbReference type="EMBL" id="GAI56168.1"/>
    </source>
</evidence>
<comment type="caution">
    <text evidence="2">The sequence shown here is derived from an EMBL/GenBank/DDBJ whole genome shotgun (WGS) entry which is preliminary data.</text>
</comment>
<evidence type="ECO:0000256" key="1">
    <source>
        <dbReference type="SAM" id="MobiDB-lite"/>
    </source>
</evidence>
<gene>
    <name evidence="2" type="ORF">S06H3_63368</name>
</gene>
<dbReference type="EMBL" id="BARV01042020">
    <property type="protein sequence ID" value="GAI56168.1"/>
    <property type="molecule type" value="Genomic_DNA"/>
</dbReference>
<name>X1PJZ6_9ZZZZ</name>
<accession>X1PJZ6</accession>
<sequence length="61" mass="6921">MVPNFVLITTPHPIMLKTKENSEPIIGIKPIKLTRIKPRKTAKNREGCFPPKALEMLSPKK</sequence>
<proteinExistence type="predicted"/>
<protein>
    <submittedName>
        <fullName evidence="2">Uncharacterized protein</fullName>
    </submittedName>
</protein>
<reference evidence="2" key="1">
    <citation type="journal article" date="2014" name="Front. Microbiol.">
        <title>High frequency of phylogenetically diverse reductive dehalogenase-homologous genes in deep subseafloor sedimentary metagenomes.</title>
        <authorList>
            <person name="Kawai M."/>
            <person name="Futagami T."/>
            <person name="Toyoda A."/>
            <person name="Takaki Y."/>
            <person name="Nishi S."/>
            <person name="Hori S."/>
            <person name="Arai W."/>
            <person name="Tsubouchi T."/>
            <person name="Morono Y."/>
            <person name="Uchiyama I."/>
            <person name="Ito T."/>
            <person name="Fujiyama A."/>
            <person name="Inagaki F."/>
            <person name="Takami H."/>
        </authorList>
    </citation>
    <scope>NUCLEOTIDE SEQUENCE</scope>
    <source>
        <strain evidence="2">Expedition CK06-06</strain>
    </source>
</reference>
<dbReference type="AlphaFoldDB" id="X1PJZ6"/>